<keyword evidence="6 16" id="KW-0812">Transmembrane</keyword>
<reference evidence="20" key="1">
    <citation type="submission" date="2020-11" db="EMBL/GenBank/DDBJ databases">
        <title>Nocardia NEAU-351.nov., a novel actinomycete isolated from the cow dung.</title>
        <authorList>
            <person name="Zhang X."/>
        </authorList>
    </citation>
    <scope>NUCLEOTIDE SEQUENCE</scope>
    <source>
        <strain evidence="20">NEAU-351</strain>
    </source>
</reference>
<evidence type="ECO:0000256" key="8">
    <source>
        <dbReference type="ARBA" id="ARBA00022989"/>
    </source>
</evidence>
<keyword evidence="10" id="KW-0143">Chaperone</keyword>
<dbReference type="InterPro" id="IPR047196">
    <property type="entry name" value="YidC_ALB_C"/>
</dbReference>
<evidence type="ECO:0000256" key="14">
    <source>
        <dbReference type="ARBA" id="ARBA00033245"/>
    </source>
</evidence>
<feature type="domain" description="Membrane insertase YidC/Oxa/ALB C-terminal" evidence="19">
    <location>
        <begin position="32"/>
        <end position="261"/>
    </location>
</feature>
<feature type="transmembrane region" description="Helical" evidence="18">
    <location>
        <begin position="221"/>
        <end position="247"/>
    </location>
</feature>
<evidence type="ECO:0000256" key="15">
    <source>
        <dbReference type="ARBA" id="ARBA00033342"/>
    </source>
</evidence>
<evidence type="ECO:0000256" key="17">
    <source>
        <dbReference type="SAM" id="MobiDB-lite"/>
    </source>
</evidence>
<accession>A0A931IFN3</accession>
<evidence type="ECO:0000259" key="19">
    <source>
        <dbReference type="Pfam" id="PF02096"/>
    </source>
</evidence>
<keyword evidence="4" id="KW-0813">Transport</keyword>
<evidence type="ECO:0000313" key="20">
    <source>
        <dbReference type="EMBL" id="MBH0779683.1"/>
    </source>
</evidence>
<dbReference type="PANTHER" id="PTHR12428">
    <property type="entry name" value="OXA1"/>
    <property type="match status" value="1"/>
</dbReference>
<dbReference type="PANTHER" id="PTHR12428:SF65">
    <property type="entry name" value="CYTOCHROME C OXIDASE ASSEMBLY PROTEIN COX18, MITOCHONDRIAL"/>
    <property type="match status" value="1"/>
</dbReference>
<feature type="compositionally biased region" description="Basic residues" evidence="17">
    <location>
        <begin position="289"/>
        <end position="298"/>
    </location>
</feature>
<evidence type="ECO:0000256" key="1">
    <source>
        <dbReference type="ARBA" id="ARBA00004651"/>
    </source>
</evidence>
<comment type="function">
    <text evidence="11">Required for the insertion and/or proper folding and/or complex formation of integral membrane proteins into the membrane. Involved in integration of membrane proteins that insert both dependently and independently of the Sec translocase complex, as well as at least some lipoproteins. Aids folding of multispanning membrane proteins.</text>
</comment>
<feature type="transmembrane region" description="Helical" evidence="18">
    <location>
        <begin position="30"/>
        <end position="52"/>
    </location>
</feature>
<dbReference type="InterPro" id="IPR001708">
    <property type="entry name" value="YidC/ALB3/OXA1/COX18"/>
</dbReference>
<comment type="similarity">
    <text evidence="2">Belongs to the OXA1/ALB3/YidC family. Type 1 subfamily.</text>
</comment>
<keyword evidence="5" id="KW-1003">Cell membrane</keyword>
<evidence type="ECO:0000256" key="12">
    <source>
        <dbReference type="ARBA" id="ARBA00026028"/>
    </source>
</evidence>
<evidence type="ECO:0000256" key="10">
    <source>
        <dbReference type="ARBA" id="ARBA00023186"/>
    </source>
</evidence>
<keyword evidence="21" id="KW-1185">Reference proteome</keyword>
<dbReference type="GO" id="GO:0015031">
    <property type="term" value="P:protein transport"/>
    <property type="evidence" value="ECO:0007669"/>
    <property type="project" value="UniProtKB-KW"/>
</dbReference>
<dbReference type="GO" id="GO:0032977">
    <property type="term" value="F:membrane insertase activity"/>
    <property type="evidence" value="ECO:0007669"/>
    <property type="project" value="InterPro"/>
</dbReference>
<comment type="subcellular location">
    <subcellularLocation>
        <location evidence="1">Cell membrane</location>
        <topology evidence="1">Multi-pass membrane protein</topology>
    </subcellularLocation>
    <subcellularLocation>
        <location evidence="16">Membrane</location>
        <topology evidence="16">Multi-pass membrane protein</topology>
    </subcellularLocation>
</comment>
<feature type="transmembrane region" description="Helical" evidence="18">
    <location>
        <begin position="95"/>
        <end position="118"/>
    </location>
</feature>
<evidence type="ECO:0000256" key="11">
    <source>
        <dbReference type="ARBA" id="ARBA00025034"/>
    </source>
</evidence>
<evidence type="ECO:0000313" key="21">
    <source>
        <dbReference type="Proteomes" id="UP000655751"/>
    </source>
</evidence>
<proteinExistence type="inferred from homology"/>
<evidence type="ECO:0000256" key="13">
    <source>
        <dbReference type="ARBA" id="ARBA00031538"/>
    </source>
</evidence>
<dbReference type="EMBL" id="JADMLG010000012">
    <property type="protein sequence ID" value="MBH0779683.1"/>
    <property type="molecule type" value="Genomic_DNA"/>
</dbReference>
<name>A0A931IFN3_9NOCA</name>
<dbReference type="RefSeq" id="WP_196152006.1">
    <property type="nucleotide sequence ID" value="NZ_JADMLG010000012.1"/>
</dbReference>
<keyword evidence="9 18" id="KW-0472">Membrane</keyword>
<dbReference type="Pfam" id="PF02096">
    <property type="entry name" value="60KD_IMP"/>
    <property type="match status" value="1"/>
</dbReference>
<dbReference type="CDD" id="cd20070">
    <property type="entry name" value="5TM_YidC_Alb3"/>
    <property type="match status" value="1"/>
</dbReference>
<organism evidence="20 21">
    <name type="scientific">Nocardia bovistercoris</name>
    <dbReference type="NCBI Taxonomy" id="2785916"/>
    <lineage>
        <taxon>Bacteria</taxon>
        <taxon>Bacillati</taxon>
        <taxon>Actinomycetota</taxon>
        <taxon>Actinomycetes</taxon>
        <taxon>Mycobacteriales</taxon>
        <taxon>Nocardiaceae</taxon>
        <taxon>Nocardia</taxon>
    </lineage>
</organism>
<dbReference type="NCBIfam" id="TIGR03592">
    <property type="entry name" value="yidC_oxa1_cterm"/>
    <property type="match status" value="1"/>
</dbReference>
<feature type="region of interest" description="Disordered" evidence="17">
    <location>
        <begin position="272"/>
        <end position="298"/>
    </location>
</feature>
<evidence type="ECO:0000256" key="5">
    <source>
        <dbReference type="ARBA" id="ARBA00022475"/>
    </source>
</evidence>
<evidence type="ECO:0000256" key="6">
    <source>
        <dbReference type="ARBA" id="ARBA00022692"/>
    </source>
</evidence>
<evidence type="ECO:0000256" key="4">
    <source>
        <dbReference type="ARBA" id="ARBA00022448"/>
    </source>
</evidence>
<keyword evidence="7" id="KW-0653">Protein transport</keyword>
<dbReference type="AlphaFoldDB" id="A0A931IFN3"/>
<sequence>MLDIVYYPVSAVLRLWHTVFAAAFGPASGVAWVLAVICLIATFRAALIPSFLKQARNQAAMRRLRPRVAAIQRANANDRAEQSEQIRALHAEHGVGLFVGCLPALVQGVVFLGLFHVLRSFDRTTAVGHLPFQAIATPMTPEQNAATPNYVFDAADVRSFLDADLFGAPLSATLAGHAGVAVAAVSITLMVVAAVATHLTARIAVARQDPDMPQARLLNTLTLWVFPAGALLGGAVLPIAILVYWVANNAWTAAQQYLVHRRVAAESAVAERATVERRASAPKPGAKPVRTKSRRADG</sequence>
<dbReference type="Proteomes" id="UP000655751">
    <property type="component" value="Unassembled WGS sequence"/>
</dbReference>
<evidence type="ECO:0000256" key="3">
    <source>
        <dbReference type="ARBA" id="ARBA00015325"/>
    </source>
</evidence>
<evidence type="ECO:0000256" key="9">
    <source>
        <dbReference type="ARBA" id="ARBA00023136"/>
    </source>
</evidence>
<dbReference type="GO" id="GO:0051205">
    <property type="term" value="P:protein insertion into membrane"/>
    <property type="evidence" value="ECO:0007669"/>
    <property type="project" value="TreeGrafter"/>
</dbReference>
<gene>
    <name evidence="20" type="primary">yidC</name>
    <name evidence="20" type="ORF">IT779_25760</name>
</gene>
<dbReference type="NCBIfam" id="NF002899">
    <property type="entry name" value="PRK03449.1"/>
    <property type="match status" value="1"/>
</dbReference>
<comment type="caution">
    <text evidence="20">The sequence shown here is derived from an EMBL/GenBank/DDBJ whole genome shotgun (WGS) entry which is preliminary data.</text>
</comment>
<evidence type="ECO:0000256" key="16">
    <source>
        <dbReference type="RuleBase" id="RU003945"/>
    </source>
</evidence>
<feature type="transmembrane region" description="Helical" evidence="18">
    <location>
        <begin position="174"/>
        <end position="200"/>
    </location>
</feature>
<evidence type="ECO:0000256" key="2">
    <source>
        <dbReference type="ARBA" id="ARBA00010527"/>
    </source>
</evidence>
<dbReference type="GO" id="GO:0005886">
    <property type="term" value="C:plasma membrane"/>
    <property type="evidence" value="ECO:0007669"/>
    <property type="project" value="UniProtKB-SubCell"/>
</dbReference>
<dbReference type="InterPro" id="IPR028055">
    <property type="entry name" value="YidC/Oxa/ALB_C"/>
</dbReference>
<keyword evidence="8 18" id="KW-1133">Transmembrane helix</keyword>
<evidence type="ECO:0000256" key="7">
    <source>
        <dbReference type="ARBA" id="ARBA00022927"/>
    </source>
</evidence>
<protein>
    <recommendedName>
        <fullName evidence="3">Membrane protein insertase YidC</fullName>
    </recommendedName>
    <alternativeName>
        <fullName evidence="15">Foldase YidC</fullName>
    </alternativeName>
    <alternativeName>
        <fullName evidence="14">Membrane integrase YidC</fullName>
    </alternativeName>
    <alternativeName>
        <fullName evidence="13">Membrane protein YidC</fullName>
    </alternativeName>
</protein>
<evidence type="ECO:0000256" key="18">
    <source>
        <dbReference type="SAM" id="Phobius"/>
    </source>
</evidence>
<comment type="subunit">
    <text evidence="12">Interacts with the Sec translocase complex via SecD. Specifically interacts with transmembrane segments of nascent integral membrane proteins during membrane integration.</text>
</comment>